<sequence length="591" mass="61112">MQRRCLAPLAAFTACLVLALPAVAASPAPIAGREGMVVTAQHLASQVGADILRQGGNAVDAAVAVGYALAVVMPAAGNLGGGGFMTLRLPDGQAHFIDFREKAPLAATSGMFLDRAGNLVPGASENSWLAVGVPGTPAGLEYASSHFGSLPRATLMAPAIALARDGFELAPGDVAITSTAASRLARDPSASSLLLDQAGRPRQPGERLVQPALAASLEAIALNGPEAAMYEGPIGKAIVAAARAGGGILSEADFATYKVREFEPITCDYRGYHVIAPPPPSSGGVAICETLNILGGYDLAALGYRSAPEVHFLIEAMRRAYVDRNTQLGDPDFVDNPTSLLLDPLYAAKLRATIDPLRATPSRDLGPATPQHEGSNTTHYSIVDKDGMAVAVTYTLNSWFGIAKIAGSTGIFMNNEMDDFTTKPGTPNAYGLVQGEANAIAPGKTPLSSMSPTIVTKDGTLKLVLGSPGGARIITITLLAILNMVDHGMSVQEAIDAPRLHEQWLPDTVYLEPFALSPDTRAILEQRGHHFTDSAPWGMAEAIVTGAPTLTKASPGNAANSLPLGQAPAAGATLFGAHDSRGSMGRAIGVP</sequence>
<dbReference type="PRINTS" id="PR01210">
    <property type="entry name" value="GGTRANSPTASE"/>
</dbReference>
<dbReference type="InterPro" id="IPR029055">
    <property type="entry name" value="Ntn_hydrolases_N"/>
</dbReference>
<evidence type="ECO:0000256" key="1">
    <source>
        <dbReference type="ARBA" id="ARBA00001049"/>
    </source>
</evidence>
<proteinExistence type="inferred from homology"/>
<comment type="PTM">
    <text evidence="7">Cleaved by autocatalysis into a large and a small subunit.</text>
</comment>
<dbReference type="Gene3D" id="3.60.20.40">
    <property type="match status" value="1"/>
</dbReference>
<dbReference type="GO" id="GO:0036374">
    <property type="term" value="F:glutathione hydrolase activity"/>
    <property type="evidence" value="ECO:0007669"/>
    <property type="project" value="UniProtKB-UniRule"/>
</dbReference>
<feature type="binding site" evidence="6">
    <location>
        <position position="100"/>
    </location>
    <ligand>
        <name>L-glutamate</name>
        <dbReference type="ChEBI" id="CHEBI:29985"/>
    </ligand>
</feature>
<dbReference type="RefSeq" id="WP_088562236.1">
    <property type="nucleotide sequence ID" value="NZ_FYEH01000011.1"/>
</dbReference>
<dbReference type="InterPro" id="IPR051792">
    <property type="entry name" value="GGT_bact"/>
</dbReference>
<keyword evidence="3 7" id="KW-0012">Acyltransferase</keyword>
<evidence type="ECO:0000256" key="6">
    <source>
        <dbReference type="PIRSR" id="PIRSR600101-2"/>
    </source>
</evidence>
<dbReference type="GO" id="GO:0006751">
    <property type="term" value="P:glutathione catabolic process"/>
    <property type="evidence" value="ECO:0007669"/>
    <property type="project" value="UniProtKB-UniRule"/>
</dbReference>
<reference evidence="9 10" key="1">
    <citation type="submission" date="2017-06" db="EMBL/GenBank/DDBJ databases">
        <authorList>
            <person name="Kim H.J."/>
            <person name="Triplett B.A."/>
        </authorList>
    </citation>
    <scope>NUCLEOTIDE SEQUENCE [LARGE SCALE GENOMIC DNA]</scope>
    <source>
        <strain evidence="9 10">B29T1</strain>
    </source>
</reference>
<feature type="binding site" evidence="6">
    <location>
        <begin position="395"/>
        <end position="397"/>
    </location>
    <ligand>
        <name>L-glutamate</name>
        <dbReference type="ChEBI" id="CHEBI:29985"/>
    </ligand>
</feature>
<organism evidence="9 10">
    <name type="scientific">Arboricoccus pini</name>
    <dbReference type="NCBI Taxonomy" id="1963835"/>
    <lineage>
        <taxon>Bacteria</taxon>
        <taxon>Pseudomonadati</taxon>
        <taxon>Pseudomonadota</taxon>
        <taxon>Alphaproteobacteria</taxon>
        <taxon>Geminicoccales</taxon>
        <taxon>Geminicoccaceae</taxon>
        <taxon>Arboricoccus</taxon>
    </lineage>
</organism>
<evidence type="ECO:0000313" key="9">
    <source>
        <dbReference type="EMBL" id="SNB73913.1"/>
    </source>
</evidence>
<dbReference type="InterPro" id="IPR043137">
    <property type="entry name" value="GGT_ssub_C"/>
</dbReference>
<feature type="signal peptide" evidence="8">
    <location>
        <begin position="1"/>
        <end position="24"/>
    </location>
</feature>
<keyword evidence="10" id="KW-1185">Reference proteome</keyword>
<comment type="catalytic activity">
    <reaction evidence="1 7">
        <text>an S-substituted glutathione + H2O = an S-substituted L-cysteinylglycine + L-glutamate</text>
        <dbReference type="Rhea" id="RHEA:59468"/>
        <dbReference type="ChEBI" id="CHEBI:15377"/>
        <dbReference type="ChEBI" id="CHEBI:29985"/>
        <dbReference type="ChEBI" id="CHEBI:90779"/>
        <dbReference type="ChEBI" id="CHEBI:143103"/>
        <dbReference type="EC" id="3.4.19.13"/>
    </reaction>
</comment>
<keyword evidence="7" id="KW-0865">Zymogen</keyword>
<keyword evidence="8" id="KW-0732">Signal</keyword>
<dbReference type="PROSITE" id="PS51257">
    <property type="entry name" value="PROKAR_LIPOPROTEIN"/>
    <property type="match status" value="1"/>
</dbReference>
<comment type="catalytic activity">
    <reaction evidence="4 7">
        <text>an N-terminal (5-L-glutamyl)-[peptide] + an alpha-amino acid = 5-L-glutamyl amino acid + an N-terminal L-alpha-aminoacyl-[peptide]</text>
        <dbReference type="Rhea" id="RHEA:23904"/>
        <dbReference type="Rhea" id="RHEA-COMP:9780"/>
        <dbReference type="Rhea" id="RHEA-COMP:9795"/>
        <dbReference type="ChEBI" id="CHEBI:77644"/>
        <dbReference type="ChEBI" id="CHEBI:78597"/>
        <dbReference type="ChEBI" id="CHEBI:78599"/>
        <dbReference type="ChEBI" id="CHEBI:78608"/>
        <dbReference type="EC" id="2.3.2.2"/>
    </reaction>
</comment>
<gene>
    <name evidence="9" type="ORF">SAMN07250955_11126</name>
</gene>
<feature type="chain" id="PRO_5013210950" description="Glutathione hydrolase proenzyme" evidence="8">
    <location>
        <begin position="25"/>
        <end position="591"/>
    </location>
</feature>
<evidence type="ECO:0000256" key="2">
    <source>
        <dbReference type="ARBA" id="ARBA00001089"/>
    </source>
</evidence>
<dbReference type="UniPathway" id="UPA00204"/>
<name>A0A212RNC7_9PROT</name>
<dbReference type="InterPro" id="IPR043138">
    <property type="entry name" value="GGT_lsub"/>
</dbReference>
<comment type="catalytic activity">
    <reaction evidence="2 7">
        <text>glutathione + H2O = L-cysteinylglycine + L-glutamate</text>
        <dbReference type="Rhea" id="RHEA:28807"/>
        <dbReference type="ChEBI" id="CHEBI:15377"/>
        <dbReference type="ChEBI" id="CHEBI:29985"/>
        <dbReference type="ChEBI" id="CHEBI:57925"/>
        <dbReference type="ChEBI" id="CHEBI:61694"/>
        <dbReference type="EC" id="3.4.19.13"/>
    </reaction>
</comment>
<dbReference type="SUPFAM" id="SSF56235">
    <property type="entry name" value="N-terminal nucleophile aminohydrolases (Ntn hydrolases)"/>
    <property type="match status" value="1"/>
</dbReference>
<evidence type="ECO:0000256" key="5">
    <source>
        <dbReference type="PIRSR" id="PIRSR600101-1"/>
    </source>
</evidence>
<dbReference type="InterPro" id="IPR000101">
    <property type="entry name" value="GGT_peptidase"/>
</dbReference>
<dbReference type="EC" id="3.4.19.13" evidence="7"/>
<evidence type="ECO:0000256" key="8">
    <source>
        <dbReference type="SAM" id="SignalP"/>
    </source>
</evidence>
<dbReference type="OrthoDB" id="9781342at2"/>
<dbReference type="Proteomes" id="UP000197065">
    <property type="component" value="Unassembled WGS sequence"/>
</dbReference>
<protein>
    <recommendedName>
        <fullName evidence="7">Glutathione hydrolase proenzyme</fullName>
        <ecNumber evidence="7">2.3.2.2</ecNumber>
        <ecNumber evidence="7">3.4.19.13</ecNumber>
    </recommendedName>
    <component>
        <recommendedName>
            <fullName evidence="7">Glutathione hydrolase large chain</fullName>
        </recommendedName>
    </component>
    <component>
        <recommendedName>
            <fullName evidence="7">Glutathione hydrolase small chain</fullName>
        </recommendedName>
    </component>
</protein>
<keyword evidence="7 9" id="KW-0808">Transferase</keyword>
<dbReference type="Gene3D" id="1.10.246.130">
    <property type="match status" value="1"/>
</dbReference>
<keyword evidence="7" id="KW-0317">Glutathione biosynthesis</keyword>
<evidence type="ECO:0000256" key="7">
    <source>
        <dbReference type="RuleBase" id="RU368036"/>
    </source>
</evidence>
<evidence type="ECO:0000256" key="4">
    <source>
        <dbReference type="ARBA" id="ARBA00047417"/>
    </source>
</evidence>
<dbReference type="GO" id="GO:0103068">
    <property type="term" value="F:leukotriene C4 gamma-glutamyl transferase activity"/>
    <property type="evidence" value="ECO:0007669"/>
    <property type="project" value="UniProtKB-EC"/>
</dbReference>
<feature type="active site" description="Nucleophile" evidence="5">
    <location>
        <position position="377"/>
    </location>
</feature>
<dbReference type="PANTHER" id="PTHR43199">
    <property type="entry name" value="GLUTATHIONE HYDROLASE"/>
    <property type="match status" value="1"/>
</dbReference>
<dbReference type="EC" id="2.3.2.2" evidence="7"/>
<accession>A0A212RNC7</accession>
<evidence type="ECO:0000313" key="10">
    <source>
        <dbReference type="Proteomes" id="UP000197065"/>
    </source>
</evidence>
<dbReference type="EMBL" id="FYEH01000011">
    <property type="protein sequence ID" value="SNB73913.1"/>
    <property type="molecule type" value="Genomic_DNA"/>
</dbReference>
<dbReference type="NCBIfam" id="TIGR00066">
    <property type="entry name" value="g_glut_trans"/>
    <property type="match status" value="1"/>
</dbReference>
<feature type="binding site" evidence="6">
    <location>
        <position position="419"/>
    </location>
    <ligand>
        <name>L-glutamate</name>
        <dbReference type="ChEBI" id="CHEBI:29985"/>
    </ligand>
</feature>
<feature type="binding site" evidence="6">
    <location>
        <position position="470"/>
    </location>
    <ligand>
        <name>L-glutamate</name>
        <dbReference type="ChEBI" id="CHEBI:29985"/>
    </ligand>
</feature>
<feature type="binding site" evidence="6">
    <location>
        <begin position="448"/>
        <end position="449"/>
    </location>
    <ligand>
        <name>L-glutamate</name>
        <dbReference type="ChEBI" id="CHEBI:29985"/>
    </ligand>
</feature>
<evidence type="ECO:0000256" key="3">
    <source>
        <dbReference type="ARBA" id="ARBA00023315"/>
    </source>
</evidence>
<comment type="similarity">
    <text evidence="7">Belongs to the gamma-glutamyltransferase family.</text>
</comment>
<comment type="pathway">
    <text evidence="7">Sulfur metabolism; glutathione metabolism.</text>
</comment>
<comment type="subunit">
    <text evidence="7">This enzyme consists of two polypeptide chains, which are synthesized in precursor form from a single polypeptide.</text>
</comment>
<dbReference type="PANTHER" id="PTHR43199:SF6">
    <property type="entry name" value="GLUTATHIONE HYDROLASE PROENZYME"/>
    <property type="match status" value="1"/>
</dbReference>
<keyword evidence="7" id="KW-0378">Hydrolase</keyword>
<dbReference type="Pfam" id="PF01019">
    <property type="entry name" value="G_glu_transpept"/>
    <property type="match status" value="1"/>
</dbReference>
<dbReference type="AlphaFoldDB" id="A0A212RNC7"/>
<dbReference type="GO" id="GO:0006750">
    <property type="term" value="P:glutathione biosynthetic process"/>
    <property type="evidence" value="ECO:0007669"/>
    <property type="project" value="UniProtKB-KW"/>
</dbReference>